<dbReference type="InterPro" id="IPR001830">
    <property type="entry name" value="Glyco_trans_20"/>
</dbReference>
<dbReference type="SUPFAM" id="SSF56784">
    <property type="entry name" value="HAD-like"/>
    <property type="match status" value="1"/>
</dbReference>
<feature type="signal peptide" evidence="2">
    <location>
        <begin position="1"/>
        <end position="23"/>
    </location>
</feature>
<dbReference type="OrthoDB" id="2507482at2759"/>
<dbReference type="GO" id="GO:0004805">
    <property type="term" value="F:trehalose-phosphatase activity"/>
    <property type="evidence" value="ECO:0007669"/>
    <property type="project" value="TreeGrafter"/>
</dbReference>
<dbReference type="Gene3D" id="3.40.50.1000">
    <property type="entry name" value="HAD superfamily/HAD-like"/>
    <property type="match status" value="2"/>
</dbReference>
<evidence type="ECO:0000256" key="2">
    <source>
        <dbReference type="SAM" id="SignalP"/>
    </source>
</evidence>
<dbReference type="EMBL" id="VSWC01000027">
    <property type="protein sequence ID" value="KAA1111151.1"/>
    <property type="molecule type" value="Genomic_DNA"/>
</dbReference>
<dbReference type="InterPro" id="IPR036412">
    <property type="entry name" value="HAD-like_sf"/>
</dbReference>
<dbReference type="GO" id="GO:0005829">
    <property type="term" value="C:cytosol"/>
    <property type="evidence" value="ECO:0007669"/>
    <property type="project" value="TreeGrafter"/>
</dbReference>
<comment type="similarity">
    <text evidence="1">In the N-terminal section; belongs to the glycosyltransferase 20 family.</text>
</comment>
<dbReference type="AlphaFoldDB" id="A0A5B0QDA1"/>
<dbReference type="InterPro" id="IPR023214">
    <property type="entry name" value="HAD_sf"/>
</dbReference>
<proteinExistence type="inferred from homology"/>
<protein>
    <submittedName>
        <fullName evidence="3">Threalose-6-phosphate phosphatase</fullName>
    </submittedName>
</protein>
<sequence length="342" mass="39823">MRMFYSINGIVFLFAQIYLPLNASEVVTDGQNINRARKVKPKDFNTVPIFDYQEIREDYKSAKMRYIFLDFDGVLGPKRPGSRDRQDKTVVRALRKLSANPNNKVWIITARYWEGLPDFIRNIPGIHLGEKVGTQIHVPKNEKIPKLPIFQEKKTLMKEKISKIFEELNLEGVEIEDEGNYHLEYKLKNSLPTEQANESAKDKLLRAMQVEDEKSQKNKEKDGFRNYDWHFYQKPGEDMCHVLLSHFDHFHKGTLMGAVLQTIKEKSLFAFSVGDTKEDEPMHELMQSNGKLSVIVGENCNWKTYASHKISNQKDVKYFLKYLSEIDNPVEDPEKTCGCFNF</sequence>
<evidence type="ECO:0000313" key="3">
    <source>
        <dbReference type="EMBL" id="KAA1111151.1"/>
    </source>
</evidence>
<gene>
    <name evidence="3" type="primary">TPS2_10</name>
    <name evidence="3" type="ORF">PGT21_036920</name>
</gene>
<keyword evidence="4" id="KW-1185">Reference proteome</keyword>
<organism evidence="3 4">
    <name type="scientific">Puccinia graminis f. sp. tritici</name>
    <dbReference type="NCBI Taxonomy" id="56615"/>
    <lineage>
        <taxon>Eukaryota</taxon>
        <taxon>Fungi</taxon>
        <taxon>Dikarya</taxon>
        <taxon>Basidiomycota</taxon>
        <taxon>Pucciniomycotina</taxon>
        <taxon>Pucciniomycetes</taxon>
        <taxon>Pucciniales</taxon>
        <taxon>Pucciniaceae</taxon>
        <taxon>Puccinia</taxon>
    </lineage>
</organism>
<dbReference type="PANTHER" id="PTHR10788">
    <property type="entry name" value="TREHALOSE-6-PHOSPHATE SYNTHASE"/>
    <property type="match status" value="1"/>
</dbReference>
<dbReference type="GO" id="GO:0003825">
    <property type="term" value="F:alpha,alpha-trehalose-phosphate synthase (UDP-forming) activity"/>
    <property type="evidence" value="ECO:0007669"/>
    <property type="project" value="TreeGrafter"/>
</dbReference>
<dbReference type="Proteomes" id="UP000324748">
    <property type="component" value="Unassembled WGS sequence"/>
</dbReference>
<feature type="chain" id="PRO_5022940734" evidence="2">
    <location>
        <begin position="24"/>
        <end position="342"/>
    </location>
</feature>
<dbReference type="PANTHER" id="PTHR10788:SF106">
    <property type="entry name" value="BCDNA.GH08860"/>
    <property type="match status" value="1"/>
</dbReference>
<name>A0A5B0QDA1_PUCGR</name>
<evidence type="ECO:0000256" key="1">
    <source>
        <dbReference type="ARBA" id="ARBA00005409"/>
    </source>
</evidence>
<dbReference type="GO" id="GO:0005992">
    <property type="term" value="P:trehalose biosynthetic process"/>
    <property type="evidence" value="ECO:0007669"/>
    <property type="project" value="InterPro"/>
</dbReference>
<reference evidence="3 4" key="1">
    <citation type="submission" date="2019-05" db="EMBL/GenBank/DDBJ databases">
        <title>Emergence of the Ug99 lineage of the wheat stem rust pathogen through somatic hybridization.</title>
        <authorList>
            <person name="Li F."/>
            <person name="Upadhyaya N.M."/>
            <person name="Sperschneider J."/>
            <person name="Matny O."/>
            <person name="Nguyen-Phuc H."/>
            <person name="Mago R."/>
            <person name="Raley C."/>
            <person name="Miller M.E."/>
            <person name="Silverstein K.A.T."/>
            <person name="Henningsen E."/>
            <person name="Hirsch C.D."/>
            <person name="Visser B."/>
            <person name="Pretorius Z.A."/>
            <person name="Steffenson B.J."/>
            <person name="Schwessinger B."/>
            <person name="Dodds P.N."/>
            <person name="Figueroa M."/>
        </authorList>
    </citation>
    <scope>NUCLEOTIDE SEQUENCE [LARGE SCALE GENOMIC DNA]</scope>
    <source>
        <strain evidence="3">21-0</strain>
    </source>
</reference>
<keyword evidence="2" id="KW-0732">Signal</keyword>
<comment type="caution">
    <text evidence="3">The sequence shown here is derived from an EMBL/GenBank/DDBJ whole genome shotgun (WGS) entry which is preliminary data.</text>
</comment>
<accession>A0A5B0QDA1</accession>
<evidence type="ECO:0000313" key="4">
    <source>
        <dbReference type="Proteomes" id="UP000324748"/>
    </source>
</evidence>